<protein>
    <submittedName>
        <fullName evidence="5">MBL fold metallo-hydrolase</fullName>
    </submittedName>
</protein>
<feature type="domain" description="Metallo-beta-lactamase" evidence="4">
    <location>
        <begin position="53"/>
        <end position="247"/>
    </location>
</feature>
<dbReference type="Pfam" id="PF12706">
    <property type="entry name" value="Lactamase_B_2"/>
    <property type="match status" value="1"/>
</dbReference>
<dbReference type="SUPFAM" id="SSF56281">
    <property type="entry name" value="Metallo-hydrolase/oxidoreductase"/>
    <property type="match status" value="1"/>
</dbReference>
<dbReference type="EMBL" id="WNZZ01000021">
    <property type="protein sequence ID" value="MUG25103.1"/>
    <property type="molecule type" value="Genomic_DNA"/>
</dbReference>
<reference evidence="5 6" key="1">
    <citation type="submission" date="2019-11" db="EMBL/GenBank/DDBJ databases">
        <title>Draft genome sequences of five Paenibacillus species of dairy origin.</title>
        <authorList>
            <person name="Olajide A.M."/>
            <person name="Chen S."/>
            <person name="Lapointe G."/>
        </authorList>
    </citation>
    <scope>NUCLEOTIDE SEQUENCE [LARGE SCALE GENOMIC DNA]</scope>
    <source>
        <strain evidence="5 6">3CT49</strain>
    </source>
</reference>
<gene>
    <name evidence="5" type="ORF">GNQ08_22310</name>
</gene>
<comment type="catalytic activity">
    <reaction evidence="3">
        <text>3',5'-cyclic UMP + H2O = UMP + H(+)</text>
        <dbReference type="Rhea" id="RHEA:70575"/>
        <dbReference type="ChEBI" id="CHEBI:15377"/>
        <dbReference type="ChEBI" id="CHEBI:15378"/>
        <dbReference type="ChEBI" id="CHEBI:57865"/>
        <dbReference type="ChEBI" id="CHEBI:184387"/>
    </reaction>
    <physiologicalReaction direction="left-to-right" evidence="3">
        <dbReference type="Rhea" id="RHEA:70576"/>
    </physiologicalReaction>
</comment>
<dbReference type="AlphaFoldDB" id="A0A6N8F2J6"/>
<dbReference type="InterPro" id="IPR036866">
    <property type="entry name" value="RibonucZ/Hydroxyglut_hydro"/>
</dbReference>
<evidence type="ECO:0000313" key="5">
    <source>
        <dbReference type="EMBL" id="MUG25103.1"/>
    </source>
</evidence>
<comment type="function">
    <text evidence="2">Counteracts the endogenous Pycsar antiviral defense system. Phosphodiesterase that enables metal-dependent hydrolysis of host cyclic nucleotide Pycsar defense signals such as cCMP and cUMP.</text>
</comment>
<dbReference type="RefSeq" id="WP_155620858.1">
    <property type="nucleotide sequence ID" value="NZ_BOSD01000026.1"/>
</dbReference>
<accession>A0A6N8F2J6</accession>
<dbReference type="InterPro" id="IPR050114">
    <property type="entry name" value="UPF0173_UPF0282_UlaG_hydrolase"/>
</dbReference>
<dbReference type="Proteomes" id="UP000442469">
    <property type="component" value="Unassembled WGS sequence"/>
</dbReference>
<comment type="caution">
    <text evidence="5">The sequence shown here is derived from an EMBL/GenBank/DDBJ whole genome shotgun (WGS) entry which is preliminary data.</text>
</comment>
<evidence type="ECO:0000313" key="6">
    <source>
        <dbReference type="Proteomes" id="UP000442469"/>
    </source>
</evidence>
<evidence type="ECO:0000256" key="1">
    <source>
        <dbReference type="ARBA" id="ARBA00034221"/>
    </source>
</evidence>
<evidence type="ECO:0000256" key="3">
    <source>
        <dbReference type="ARBA" id="ARBA00048505"/>
    </source>
</evidence>
<sequence length="291" mass="32601">MTDSIRKDAGLTRQGAALINEVIRTEVPYGTLALWFLGQESVIIKGDGITLYVDPYVSGDLDSGDWRRTFPAPIEPGDILGADLCLITHEHDDHMDGGTLPYFHRQNPAAPIVAPACCKPALQEMGIAAPQIWEADDRRQLELFSKLRLTVIPAAHEQLERDEEGKPRYVGYVIELNGVTLYHAGDTLVYPELIERLREIRPDVALLPINGRDYFRGQRGIVGNMNYREAAELAAAIDADTVIPLHYDLFAVNAEKPGHFVDDLYERFPEQKCHVMACGERFVYVSPRAFL</sequence>
<dbReference type="GO" id="GO:0016787">
    <property type="term" value="F:hydrolase activity"/>
    <property type="evidence" value="ECO:0007669"/>
    <property type="project" value="UniProtKB-KW"/>
</dbReference>
<organism evidence="5 6">
    <name type="scientific">Paenibacillus macerans</name>
    <name type="common">Bacillus macerans</name>
    <dbReference type="NCBI Taxonomy" id="44252"/>
    <lineage>
        <taxon>Bacteria</taxon>
        <taxon>Bacillati</taxon>
        <taxon>Bacillota</taxon>
        <taxon>Bacilli</taxon>
        <taxon>Bacillales</taxon>
        <taxon>Paenibacillaceae</taxon>
        <taxon>Paenibacillus</taxon>
    </lineage>
</organism>
<dbReference type="Gene3D" id="3.60.15.10">
    <property type="entry name" value="Ribonuclease Z/Hydroxyacylglutathione hydrolase-like"/>
    <property type="match status" value="1"/>
</dbReference>
<keyword evidence="5" id="KW-0378">Hydrolase</keyword>
<name>A0A6N8F2J6_PAEMA</name>
<proteinExistence type="predicted"/>
<evidence type="ECO:0000259" key="4">
    <source>
        <dbReference type="Pfam" id="PF12706"/>
    </source>
</evidence>
<comment type="catalytic activity">
    <reaction evidence="1">
        <text>3',5'-cyclic CMP + H2O = CMP + H(+)</text>
        <dbReference type="Rhea" id="RHEA:72675"/>
        <dbReference type="ChEBI" id="CHEBI:15377"/>
        <dbReference type="ChEBI" id="CHEBI:15378"/>
        <dbReference type="ChEBI" id="CHEBI:58003"/>
        <dbReference type="ChEBI" id="CHEBI:60377"/>
    </reaction>
    <physiologicalReaction direction="left-to-right" evidence="1">
        <dbReference type="Rhea" id="RHEA:72676"/>
    </physiologicalReaction>
</comment>
<dbReference type="PANTHER" id="PTHR43546">
    <property type="entry name" value="UPF0173 METAL-DEPENDENT HYDROLASE MJ1163-RELATED"/>
    <property type="match status" value="1"/>
</dbReference>
<evidence type="ECO:0000256" key="2">
    <source>
        <dbReference type="ARBA" id="ARBA00034301"/>
    </source>
</evidence>
<dbReference type="InterPro" id="IPR001279">
    <property type="entry name" value="Metallo-B-lactamas"/>
</dbReference>